<feature type="compositionally biased region" description="Acidic residues" evidence="2">
    <location>
        <begin position="1019"/>
        <end position="1035"/>
    </location>
</feature>
<dbReference type="RefSeq" id="WP_145194943.1">
    <property type="nucleotide sequence ID" value="NZ_CP036434.1"/>
</dbReference>
<dbReference type="Proteomes" id="UP000320390">
    <property type="component" value="Chromosome"/>
</dbReference>
<dbReference type="OrthoDB" id="290345at2"/>
<evidence type="ECO:0000313" key="6">
    <source>
        <dbReference type="EMBL" id="QDV05548.1"/>
    </source>
</evidence>
<keyword evidence="7" id="KW-1185">Reference proteome</keyword>
<dbReference type="InterPro" id="IPR036034">
    <property type="entry name" value="PDZ_sf"/>
</dbReference>
<evidence type="ECO:0000256" key="2">
    <source>
        <dbReference type="SAM" id="MobiDB-lite"/>
    </source>
</evidence>
<dbReference type="EMBL" id="CP036434">
    <property type="protein sequence ID" value="QDV05548.1"/>
    <property type="molecule type" value="Genomic_DNA"/>
</dbReference>
<name>A0A518EN81_9BACT</name>
<dbReference type="Pfam" id="PF15902">
    <property type="entry name" value="Sortilin-Vps10"/>
    <property type="match status" value="1"/>
</dbReference>
<dbReference type="InterPro" id="IPR052025">
    <property type="entry name" value="Xyloglucanase_GH74"/>
</dbReference>
<dbReference type="AlphaFoldDB" id="A0A518EN81"/>
<feature type="compositionally biased region" description="Basic and acidic residues" evidence="2">
    <location>
        <begin position="964"/>
        <end position="973"/>
    </location>
</feature>
<evidence type="ECO:0000313" key="7">
    <source>
        <dbReference type="Proteomes" id="UP000320390"/>
    </source>
</evidence>
<feature type="region of interest" description="Disordered" evidence="2">
    <location>
        <begin position="964"/>
        <end position="1035"/>
    </location>
</feature>
<protein>
    <submittedName>
        <fullName evidence="6">Ycf48-like protein</fullName>
    </submittedName>
</protein>
<reference evidence="6 7" key="1">
    <citation type="submission" date="2019-02" db="EMBL/GenBank/DDBJ databases">
        <title>Deep-cultivation of Planctomycetes and their phenomic and genomic characterization uncovers novel biology.</title>
        <authorList>
            <person name="Wiegand S."/>
            <person name="Jogler M."/>
            <person name="Boedeker C."/>
            <person name="Pinto D."/>
            <person name="Vollmers J."/>
            <person name="Rivas-Marin E."/>
            <person name="Kohn T."/>
            <person name="Peeters S.H."/>
            <person name="Heuer A."/>
            <person name="Rast P."/>
            <person name="Oberbeckmann S."/>
            <person name="Bunk B."/>
            <person name="Jeske O."/>
            <person name="Meyerdierks A."/>
            <person name="Storesund J.E."/>
            <person name="Kallscheuer N."/>
            <person name="Luecker S."/>
            <person name="Lage O.M."/>
            <person name="Pohl T."/>
            <person name="Merkel B.J."/>
            <person name="Hornburger P."/>
            <person name="Mueller R.-W."/>
            <person name="Bruemmer F."/>
            <person name="Labrenz M."/>
            <person name="Spormann A.M."/>
            <person name="Op den Camp H."/>
            <person name="Overmann J."/>
            <person name="Amann R."/>
            <person name="Jetten M.S.M."/>
            <person name="Mascher T."/>
            <person name="Medema M.H."/>
            <person name="Devos D.P."/>
            <person name="Kaster A.-K."/>
            <person name="Ovreas L."/>
            <person name="Rohde M."/>
            <person name="Galperin M.Y."/>
            <person name="Jogler C."/>
        </authorList>
    </citation>
    <scope>NUCLEOTIDE SEQUENCE [LARGE SCALE GENOMIC DNA]</scope>
    <source>
        <strain evidence="6 7">Poly30</strain>
    </source>
</reference>
<evidence type="ECO:0000259" key="4">
    <source>
        <dbReference type="Pfam" id="PF13180"/>
    </source>
</evidence>
<gene>
    <name evidence="6" type="primary">hcf136_2</name>
    <name evidence="6" type="ORF">Poly30_10460</name>
</gene>
<dbReference type="Gene3D" id="2.130.10.10">
    <property type="entry name" value="YVTN repeat-like/Quinoprotein amine dehydrogenase"/>
    <property type="match status" value="6"/>
</dbReference>
<dbReference type="InterPro" id="IPR036278">
    <property type="entry name" value="Sialidase_sf"/>
</dbReference>
<feature type="chain" id="PRO_5021804935" evidence="3">
    <location>
        <begin position="27"/>
        <end position="1035"/>
    </location>
</feature>
<dbReference type="SUPFAM" id="SSF50939">
    <property type="entry name" value="Sialidases"/>
    <property type="match status" value="1"/>
</dbReference>
<accession>A0A518EN81</accession>
<dbReference type="Gene3D" id="2.30.42.10">
    <property type="match status" value="1"/>
</dbReference>
<dbReference type="CDD" id="cd15482">
    <property type="entry name" value="Sialidase_non-viral"/>
    <property type="match status" value="1"/>
</dbReference>
<sequence length="1035" mass="113113" precursor="true">MRNTLSRLALLAVPGLTSLSAATAWSAPAIEDEKAPAPKRALVADDLADFEWRPLGPSTFGGRIVDLACHPDRPRTLWVGSASGGLWVTNDHGTTWECLFQNEGTISIGDIAVDPTNPDVLWVGTGEANNQRSSYWGDGVYKSTDGGKTWKNVGLPHSHHIGRIVIDPRNSDRVFVAALGALYTSNEERGLYRTTDGGETWERVLAINPDVGVVDVALDPNEPDHMVAASYERRRRAWDFDGNGPGSGIWRSEDAGTTWERCEGGLPTGDIGRIGLDVFPGDENVIVATVSNQNREPVRNGPVIGLEVEWTDGKLVVTKVKKDSGAAKLGLEKGDVLKKIGERDLDDAFAWMHVLGELRDSAEEKAGDSDEEPTLALTYVRDDKESTVEADLEQILVVDEGDPKTREIGGGVYRSTDRGKTWEMVNESPVGGDPAYYYGQIRFDPKDAQRLYMCGVPMLASSDGGQNWDRIAGSVHVDHHALLVDPHDSQKLWLGNDGGLHVSWDKGETWQHFTNLPISQFYAVGLDNSEPFRVYGGTQDNGTWGGPHTSRDPRGIHPSEWYTVGGGDGFYAQIDPRNPDTVYAESQFGAIYRRNLANGTSAYIRPRKPKDAEEDALRFNWNSPILISAHNPEVIYFGGNRLFKSFDRGDSWPVHSPDLTTKDAEKIAGNVPHCTITTIAESVLDPGLLLVGTDDGLVHMSEDGGYDWTNLTGQFPGAPSGWWVSRVTLSSHDRNTAYVSFTGYREDDFRPLVFRTTKLGSGEGWKRITEGLPEGEPVNDICEDPTNPMLLYAGTEFGVYVSCNQGASWAPMNGGLPRVAVHDLAVHQRDAVLVAATHGQGFWATEVDAVRAMTEEALAEPAHLFPVGDKTRWARRSAVGGYGGGDQVWRGENESRDVTIVVSLQEVDATASEEPETPREGEGAPAKVSDWKVTIEDAGGEVLATKTLPNEKGVHVLTWDLRKDSKSDDEGGQNRRRGGGLGEGVYTVVLRKGDAKKAQKESFEVKRDPMLAGASAAEMEAEEQPEESAEEDRRY</sequence>
<proteinExistence type="predicted"/>
<feature type="signal peptide" evidence="3">
    <location>
        <begin position="1"/>
        <end position="26"/>
    </location>
</feature>
<dbReference type="InterPro" id="IPR031778">
    <property type="entry name" value="Sortilin_N"/>
</dbReference>
<dbReference type="Pfam" id="PF13180">
    <property type="entry name" value="PDZ_2"/>
    <property type="match status" value="1"/>
</dbReference>
<feature type="domain" description="Sortilin N-terminal" evidence="5">
    <location>
        <begin position="140"/>
        <end position="262"/>
    </location>
</feature>
<dbReference type="PANTHER" id="PTHR43739">
    <property type="entry name" value="XYLOGLUCANASE (EUROFUNG)"/>
    <property type="match status" value="1"/>
</dbReference>
<dbReference type="PANTHER" id="PTHR43739:SF5">
    <property type="entry name" value="EXO-ALPHA-SIALIDASE"/>
    <property type="match status" value="1"/>
</dbReference>
<keyword evidence="3" id="KW-0732">Signal</keyword>
<evidence type="ECO:0000256" key="3">
    <source>
        <dbReference type="SAM" id="SignalP"/>
    </source>
</evidence>
<keyword evidence="1" id="KW-0677">Repeat</keyword>
<feature type="compositionally biased region" description="Basic and acidic residues" evidence="2">
    <location>
        <begin position="991"/>
        <end position="1009"/>
    </location>
</feature>
<evidence type="ECO:0000256" key="1">
    <source>
        <dbReference type="ARBA" id="ARBA00022737"/>
    </source>
</evidence>
<dbReference type="SUPFAM" id="SSF110296">
    <property type="entry name" value="Oligoxyloglucan reducing end-specific cellobiohydrolase"/>
    <property type="match status" value="1"/>
</dbReference>
<organism evidence="6 7">
    <name type="scientific">Saltatorellus ferox</name>
    <dbReference type="NCBI Taxonomy" id="2528018"/>
    <lineage>
        <taxon>Bacteria</taxon>
        <taxon>Pseudomonadati</taxon>
        <taxon>Planctomycetota</taxon>
        <taxon>Planctomycetia</taxon>
        <taxon>Planctomycetia incertae sedis</taxon>
        <taxon>Saltatorellus</taxon>
    </lineage>
</organism>
<feature type="region of interest" description="Disordered" evidence="2">
    <location>
        <begin position="908"/>
        <end position="927"/>
    </location>
</feature>
<dbReference type="InterPro" id="IPR001478">
    <property type="entry name" value="PDZ"/>
</dbReference>
<evidence type="ECO:0000259" key="5">
    <source>
        <dbReference type="Pfam" id="PF15902"/>
    </source>
</evidence>
<dbReference type="SUPFAM" id="SSF50156">
    <property type="entry name" value="PDZ domain-like"/>
    <property type="match status" value="1"/>
</dbReference>
<dbReference type="GO" id="GO:0010411">
    <property type="term" value="P:xyloglucan metabolic process"/>
    <property type="evidence" value="ECO:0007669"/>
    <property type="project" value="TreeGrafter"/>
</dbReference>
<feature type="domain" description="PDZ" evidence="4">
    <location>
        <begin position="302"/>
        <end position="391"/>
    </location>
</feature>
<dbReference type="InterPro" id="IPR015943">
    <property type="entry name" value="WD40/YVTN_repeat-like_dom_sf"/>
</dbReference>